<evidence type="ECO:0000313" key="1">
    <source>
        <dbReference type="EMBL" id="ABK27055.1"/>
    </source>
</evidence>
<sequence length="107" mass="12413">MGFLELKPDDDVDNLLYFPEKIDDGFSVHGVTAVEGVEEKMPAFCSSTKLGCETKGKIVAQKKKRGRRVIRRKERSPRFFEAIWKRVRNRVSVNKRKVIKSANRKFN</sequence>
<proteinExistence type="evidence at transcript level"/>
<accession>A9P2E4</accession>
<organism evidence="1">
    <name type="scientific">Picea sitchensis</name>
    <name type="common">Sitka spruce</name>
    <name type="synonym">Pinus sitchensis</name>
    <dbReference type="NCBI Taxonomy" id="3332"/>
    <lineage>
        <taxon>Eukaryota</taxon>
        <taxon>Viridiplantae</taxon>
        <taxon>Streptophyta</taxon>
        <taxon>Embryophyta</taxon>
        <taxon>Tracheophyta</taxon>
        <taxon>Spermatophyta</taxon>
        <taxon>Pinopsida</taxon>
        <taxon>Pinidae</taxon>
        <taxon>Conifers I</taxon>
        <taxon>Pinales</taxon>
        <taxon>Pinaceae</taxon>
        <taxon>Picea</taxon>
    </lineage>
</organism>
<dbReference type="EMBL" id="EF087822">
    <property type="protein sequence ID" value="ABK27055.1"/>
    <property type="molecule type" value="mRNA"/>
</dbReference>
<protein>
    <submittedName>
        <fullName evidence="1">Uncharacterized protein</fullName>
    </submittedName>
</protein>
<reference evidence="1" key="1">
    <citation type="journal article" date="2008" name="BMC Genomics">
        <title>A conifer genomics resource of 200,000 spruce (Picea spp.) ESTs and 6,464 high-quality, sequence-finished full-length cDNAs for Sitka spruce (Picea sitchensis).</title>
        <authorList>
            <person name="Ralph S.G."/>
            <person name="Chun H.J."/>
            <person name="Kolosova N."/>
            <person name="Cooper D."/>
            <person name="Oddy C."/>
            <person name="Ritland C.E."/>
            <person name="Kirkpatrick R."/>
            <person name="Moore R."/>
            <person name="Barber S."/>
            <person name="Holt R.A."/>
            <person name="Jones S.J."/>
            <person name="Marra M.A."/>
            <person name="Douglas C.J."/>
            <person name="Ritland K."/>
            <person name="Bohlmann J."/>
        </authorList>
    </citation>
    <scope>NUCLEOTIDE SEQUENCE</scope>
    <source>
        <tissue evidence="1">Bark</tissue>
    </source>
</reference>
<dbReference type="AlphaFoldDB" id="A9P2E4"/>
<name>A9P2E4_PICSI</name>